<gene>
    <name evidence="5" type="ORF">EBQ24_03185</name>
    <name evidence="4" type="ORF">EBQ26_01000</name>
</gene>
<evidence type="ECO:0000256" key="1">
    <source>
        <dbReference type="SAM" id="Coils"/>
    </source>
</evidence>
<dbReference type="Proteomes" id="UP000281171">
    <property type="component" value="Unassembled WGS sequence"/>
</dbReference>
<dbReference type="AlphaFoldDB" id="A0A3M6QE58"/>
<evidence type="ECO:0000313" key="7">
    <source>
        <dbReference type="Proteomes" id="UP000281171"/>
    </source>
</evidence>
<dbReference type="EMBL" id="RDQK01000006">
    <property type="protein sequence ID" value="RMX10912.1"/>
    <property type="molecule type" value="Genomic_DNA"/>
</dbReference>
<evidence type="ECO:0000313" key="5">
    <source>
        <dbReference type="EMBL" id="RMX10912.1"/>
    </source>
</evidence>
<dbReference type="InterPro" id="IPR025511">
    <property type="entry name" value="DUF4398"/>
</dbReference>
<dbReference type="Proteomes" id="UP000267521">
    <property type="component" value="Unassembled WGS sequence"/>
</dbReference>
<sequence length="130" mass="13737">MLSPQKLTRCTGAVWGSLALACALAGCSSVPAPTAEMAVARSTLDRVVTQPSVAAAAPVELQQAREKLARAEQALAEKKHLQARRLAQEAQADAQLAESKANAAKNQAALDEVRRANQALSDELLRQPAR</sequence>
<dbReference type="Pfam" id="PF14346">
    <property type="entry name" value="DUF4398"/>
    <property type="match status" value="1"/>
</dbReference>
<accession>A0A3M6QE58</accession>
<dbReference type="EMBL" id="RDQM01000001">
    <property type="protein sequence ID" value="RMX01384.1"/>
    <property type="molecule type" value="Genomic_DNA"/>
</dbReference>
<keyword evidence="2" id="KW-0732">Signal</keyword>
<dbReference type="RefSeq" id="WP_122237154.1">
    <property type="nucleotide sequence ID" value="NZ_RDQK01000006.1"/>
</dbReference>
<evidence type="ECO:0000256" key="2">
    <source>
        <dbReference type="SAM" id="SignalP"/>
    </source>
</evidence>
<name>A0A3M6QE58_9BURK</name>
<comment type="caution">
    <text evidence="4">The sequence shown here is derived from an EMBL/GenBank/DDBJ whole genome shotgun (WGS) entry which is preliminary data.</text>
</comment>
<evidence type="ECO:0000313" key="4">
    <source>
        <dbReference type="EMBL" id="RMX01384.1"/>
    </source>
</evidence>
<feature type="coiled-coil region" evidence="1">
    <location>
        <begin position="54"/>
        <end position="123"/>
    </location>
</feature>
<keyword evidence="1" id="KW-0175">Coiled coil</keyword>
<feature type="signal peptide" evidence="2">
    <location>
        <begin position="1"/>
        <end position="25"/>
    </location>
</feature>
<protein>
    <submittedName>
        <fullName evidence="4">DUF4398 domain-containing protein</fullName>
    </submittedName>
</protein>
<evidence type="ECO:0000259" key="3">
    <source>
        <dbReference type="Pfam" id="PF14346"/>
    </source>
</evidence>
<organism evidence="4 6">
    <name type="scientific">Allofranklinella schreckenbergeri</name>
    <dbReference type="NCBI Taxonomy" id="1076744"/>
    <lineage>
        <taxon>Bacteria</taxon>
        <taxon>Pseudomonadati</taxon>
        <taxon>Pseudomonadota</taxon>
        <taxon>Betaproteobacteria</taxon>
        <taxon>Burkholderiales</taxon>
        <taxon>Comamonadaceae</taxon>
        <taxon>Allofranklinella</taxon>
    </lineage>
</organism>
<feature type="domain" description="DUF4398" evidence="3">
    <location>
        <begin position="35"/>
        <end position="112"/>
    </location>
</feature>
<reference evidence="6 7" key="1">
    <citation type="submission" date="2018-10" db="EMBL/GenBank/DDBJ databases">
        <title>Comamonadaceae CDC group NO-1 genome sequencing and assembly.</title>
        <authorList>
            <person name="Bernier A.-M."/>
            <person name="Bernard K."/>
        </authorList>
    </citation>
    <scope>NUCLEOTIDE SEQUENCE [LARGE SCALE GENOMIC DNA]</scope>
    <source>
        <strain evidence="5 7">NML180581</strain>
        <strain evidence="4 6">NML970147</strain>
    </source>
</reference>
<feature type="chain" id="PRO_5018014839" evidence="2">
    <location>
        <begin position="26"/>
        <end position="130"/>
    </location>
</feature>
<proteinExistence type="predicted"/>
<evidence type="ECO:0000313" key="6">
    <source>
        <dbReference type="Proteomes" id="UP000267521"/>
    </source>
</evidence>
<accession>A0A3M6R698</accession>
<dbReference type="PROSITE" id="PS51257">
    <property type="entry name" value="PROKAR_LIPOPROTEIN"/>
    <property type="match status" value="1"/>
</dbReference>
<dbReference type="Gene3D" id="1.20.1270.390">
    <property type="match status" value="1"/>
</dbReference>